<dbReference type="InterPro" id="IPR010372">
    <property type="entry name" value="DNA_pol3_delta_N"/>
</dbReference>
<dbReference type="Pfam" id="PF06144">
    <property type="entry name" value="DNA_pol3_delta"/>
    <property type="match status" value="1"/>
</dbReference>
<dbReference type="OrthoDB" id="9804983at2"/>
<keyword evidence="2" id="KW-0548">Nucleotidyltransferase</keyword>
<evidence type="ECO:0000256" key="4">
    <source>
        <dbReference type="ARBA" id="ARBA00022932"/>
    </source>
</evidence>
<evidence type="ECO:0000313" key="6">
    <source>
        <dbReference type="EMBL" id="PWB93834.1"/>
    </source>
</evidence>
<dbReference type="Proteomes" id="UP000245137">
    <property type="component" value="Unassembled WGS sequence"/>
</dbReference>
<dbReference type="AlphaFoldDB" id="A0A2U1SQE2"/>
<dbReference type="Gene3D" id="3.40.50.300">
    <property type="entry name" value="P-loop containing nucleotide triphosphate hydrolases"/>
    <property type="match status" value="1"/>
</dbReference>
<dbReference type="InterPro" id="IPR005790">
    <property type="entry name" value="DNA_polIII_delta"/>
</dbReference>
<reference evidence="6 7" key="1">
    <citation type="journal article" date="2018" name="Appl. Microbiol. Biotechnol.">
        <title>Co-cultivation of the strictly anaerobic methanogen Methanosarcina barkeri with aerobic methanotrophs in an oxygen-limited membrane bioreactor.</title>
        <authorList>
            <person name="In 't Zandt M.H."/>
            <person name="van den Bosch T.J.M."/>
            <person name="Rijkers R."/>
            <person name="van Kessel M.A.H.J."/>
            <person name="Jetten M.S.M."/>
            <person name="Welte C.U."/>
        </authorList>
    </citation>
    <scope>NUCLEOTIDE SEQUENCE [LARGE SCALE GENOMIC DNA]</scope>
    <source>
        <strain evidence="6 7">DSM 17706</strain>
    </source>
</reference>
<keyword evidence="3" id="KW-0235">DNA replication</keyword>
<keyword evidence="1" id="KW-0808">Transferase</keyword>
<feature type="domain" description="DNA polymerase III delta N-terminal" evidence="5">
    <location>
        <begin position="24"/>
        <end position="122"/>
    </location>
</feature>
<proteinExistence type="predicted"/>
<organism evidence="6 7">
    <name type="scientific">Methylosinus sporium</name>
    <dbReference type="NCBI Taxonomy" id="428"/>
    <lineage>
        <taxon>Bacteria</taxon>
        <taxon>Pseudomonadati</taxon>
        <taxon>Pseudomonadota</taxon>
        <taxon>Alphaproteobacteria</taxon>
        <taxon>Hyphomicrobiales</taxon>
        <taxon>Methylocystaceae</taxon>
        <taxon>Methylosinus</taxon>
    </lineage>
</organism>
<keyword evidence="7" id="KW-1185">Reference proteome</keyword>
<evidence type="ECO:0000256" key="3">
    <source>
        <dbReference type="ARBA" id="ARBA00022705"/>
    </source>
</evidence>
<evidence type="ECO:0000256" key="1">
    <source>
        <dbReference type="ARBA" id="ARBA00022679"/>
    </source>
</evidence>
<dbReference type="GO" id="GO:0003677">
    <property type="term" value="F:DNA binding"/>
    <property type="evidence" value="ECO:0007669"/>
    <property type="project" value="InterPro"/>
</dbReference>
<protein>
    <submittedName>
        <fullName evidence="6">DNA polymerase III subunit delta</fullName>
    </submittedName>
</protein>
<dbReference type="InterPro" id="IPR027417">
    <property type="entry name" value="P-loop_NTPase"/>
</dbReference>
<accession>A0A2U1SQE2</accession>
<dbReference type="GO" id="GO:0006261">
    <property type="term" value="P:DNA-templated DNA replication"/>
    <property type="evidence" value="ECO:0007669"/>
    <property type="project" value="TreeGrafter"/>
</dbReference>
<dbReference type="PANTHER" id="PTHR34388">
    <property type="entry name" value="DNA POLYMERASE III SUBUNIT DELTA"/>
    <property type="match status" value="1"/>
</dbReference>
<dbReference type="PANTHER" id="PTHR34388:SF1">
    <property type="entry name" value="DNA POLYMERASE III SUBUNIT DELTA"/>
    <property type="match status" value="1"/>
</dbReference>
<dbReference type="SUPFAM" id="SSF52540">
    <property type="entry name" value="P-loop containing nucleoside triphosphate hydrolases"/>
    <property type="match status" value="1"/>
</dbReference>
<dbReference type="EMBL" id="PUIV01000015">
    <property type="protein sequence ID" value="PWB93834.1"/>
    <property type="molecule type" value="Genomic_DNA"/>
</dbReference>
<comment type="caution">
    <text evidence="6">The sequence shown here is derived from an EMBL/GenBank/DDBJ whole genome shotgun (WGS) entry which is preliminary data.</text>
</comment>
<keyword evidence="4" id="KW-0239">DNA-directed DNA polymerase</keyword>
<sequence length="342" mass="36593">MTAIKTRDAERFVKAPPANIFMFLLHGADAGLVRERALAIVAQRVDDRHDPFQCVEMSGDAVAADPLSLLDEANTIPLFGGRRAIIVETGGKSIVSPLEQLLAAPPVDCAIVLTAGALKRDAPLRKLIEPSKIAAAVECNPDDEQDLHALIDNSLREAGFSVTPEARLLLQAALGEDRRMSRSELAKLMLYKHGASAIEAGDVEDIVAHASNIASDRLVLDAFSGQADAAGEAFDRAVAGGGDAGQLLNGALRYAMALHRARLTVEREGRPDFGITILMRSGFGFSQRPQLEQHLRIWSAAKVAALLPALRDANHRARANAALAEMEAGRALLRIASQAGRR</sequence>
<evidence type="ECO:0000313" key="7">
    <source>
        <dbReference type="Proteomes" id="UP000245137"/>
    </source>
</evidence>
<dbReference type="NCBIfam" id="TIGR01128">
    <property type="entry name" value="holA"/>
    <property type="match status" value="1"/>
</dbReference>
<dbReference type="GO" id="GO:0003887">
    <property type="term" value="F:DNA-directed DNA polymerase activity"/>
    <property type="evidence" value="ECO:0007669"/>
    <property type="project" value="UniProtKB-KW"/>
</dbReference>
<evidence type="ECO:0000259" key="5">
    <source>
        <dbReference type="Pfam" id="PF06144"/>
    </source>
</evidence>
<gene>
    <name evidence="6" type="primary">holA</name>
    <name evidence="6" type="ORF">C5689_11195</name>
</gene>
<dbReference type="RefSeq" id="WP_108917357.1">
    <property type="nucleotide sequence ID" value="NZ_BGJY01000001.1"/>
</dbReference>
<dbReference type="GO" id="GO:0009360">
    <property type="term" value="C:DNA polymerase III complex"/>
    <property type="evidence" value="ECO:0007669"/>
    <property type="project" value="InterPro"/>
</dbReference>
<evidence type="ECO:0000256" key="2">
    <source>
        <dbReference type="ARBA" id="ARBA00022695"/>
    </source>
</evidence>
<name>A0A2U1SQE2_METSR</name>
<dbReference type="Gene3D" id="1.10.8.60">
    <property type="match status" value="1"/>
</dbReference>